<sequence length="119" mass="14194">MDNDINNCFECIDYPPLLKNFIHGLYKKIVKLIGLERKAHFFLTYEKKAPFMVHNDEIVWFLTLICDIFFTLLRKNRHIKCKKNQLKCTFLLNFLVKKGLLKSDVKNKELRNSIANMNQ</sequence>
<proteinExistence type="predicted"/>
<evidence type="ECO:0000313" key="2">
    <source>
        <dbReference type="EMBL" id="AMC92799.1"/>
    </source>
</evidence>
<dbReference type="EMBL" id="CP013213">
    <property type="protein sequence ID" value="AMC92799.1"/>
    <property type="molecule type" value="Genomic_DNA"/>
</dbReference>
<gene>
    <name evidence="2" type="ORF">AOC36_02005</name>
</gene>
<keyword evidence="1" id="KW-0472">Membrane</keyword>
<dbReference type="KEGG" id="erl:AOC36_02005"/>
<dbReference type="AlphaFoldDB" id="A0A0X8GYK5"/>
<keyword evidence="3" id="KW-1185">Reference proteome</keyword>
<accession>A0A0X8GYK5</accession>
<feature type="transmembrane region" description="Helical" evidence="1">
    <location>
        <begin position="58"/>
        <end position="73"/>
    </location>
</feature>
<keyword evidence="1" id="KW-0812">Transmembrane</keyword>
<protein>
    <submittedName>
        <fullName evidence="2">Uncharacterized protein</fullName>
    </submittedName>
</protein>
<evidence type="ECO:0000313" key="3">
    <source>
        <dbReference type="Proteomes" id="UP000063781"/>
    </source>
</evidence>
<dbReference type="STRING" id="1514105.AOC36_02005"/>
<reference evidence="2 3" key="1">
    <citation type="submission" date="2015-10" db="EMBL/GenBank/DDBJ databases">
        <title>Erysipelothrix larvae sp. LV19 isolated from the larval gut of the rhinoceros beetle, Trypoxylus dichotomus.</title>
        <authorList>
            <person name="Lim S."/>
            <person name="Kim B.-C."/>
        </authorList>
    </citation>
    <scope>NUCLEOTIDE SEQUENCE [LARGE SCALE GENOMIC DNA]</scope>
    <source>
        <strain evidence="2 3">LV19</strain>
    </source>
</reference>
<dbReference type="Proteomes" id="UP000063781">
    <property type="component" value="Chromosome"/>
</dbReference>
<name>A0A0X8GYK5_9FIRM</name>
<keyword evidence="1" id="KW-1133">Transmembrane helix</keyword>
<evidence type="ECO:0000256" key="1">
    <source>
        <dbReference type="SAM" id="Phobius"/>
    </source>
</evidence>
<organism evidence="2 3">
    <name type="scientific">Erysipelothrix larvae</name>
    <dbReference type="NCBI Taxonomy" id="1514105"/>
    <lineage>
        <taxon>Bacteria</taxon>
        <taxon>Bacillati</taxon>
        <taxon>Bacillota</taxon>
        <taxon>Erysipelotrichia</taxon>
        <taxon>Erysipelotrichales</taxon>
        <taxon>Erysipelotrichaceae</taxon>
        <taxon>Erysipelothrix</taxon>
    </lineage>
</organism>